<dbReference type="SUPFAM" id="SSF55729">
    <property type="entry name" value="Acyl-CoA N-acyltransferases (Nat)"/>
    <property type="match status" value="1"/>
</dbReference>
<gene>
    <name evidence="2" type="ORF">E4L96_04025</name>
</gene>
<name>A0A4Y9SP03_9BURK</name>
<dbReference type="OrthoDB" id="9783696at2"/>
<keyword evidence="3" id="KW-1185">Reference proteome</keyword>
<dbReference type="Pfam" id="PF21926">
    <property type="entry name" value="FeeM"/>
    <property type="match status" value="1"/>
</dbReference>
<dbReference type="AlphaFoldDB" id="A0A4Y9SP03"/>
<accession>A0A4Y9SP03</accession>
<evidence type="ECO:0000313" key="3">
    <source>
        <dbReference type="Proteomes" id="UP000298438"/>
    </source>
</evidence>
<protein>
    <submittedName>
        <fullName evidence="2">Long-chain N-acyl amino acid synthase</fullName>
    </submittedName>
</protein>
<dbReference type="Proteomes" id="UP000298438">
    <property type="component" value="Unassembled WGS sequence"/>
</dbReference>
<dbReference type="InterPro" id="IPR016181">
    <property type="entry name" value="Acyl_CoA_acyltransferase"/>
</dbReference>
<dbReference type="RefSeq" id="WP_135205942.1">
    <property type="nucleotide sequence ID" value="NZ_SPVF01000061.1"/>
</dbReference>
<organism evidence="2 3">
    <name type="scientific">Zemynaea arenosa</name>
    <dbReference type="NCBI Taxonomy" id="2561931"/>
    <lineage>
        <taxon>Bacteria</taxon>
        <taxon>Pseudomonadati</taxon>
        <taxon>Pseudomonadota</taxon>
        <taxon>Betaproteobacteria</taxon>
        <taxon>Burkholderiales</taxon>
        <taxon>Oxalobacteraceae</taxon>
        <taxon>Telluria group</taxon>
        <taxon>Zemynaea</taxon>
    </lineage>
</organism>
<evidence type="ECO:0000313" key="2">
    <source>
        <dbReference type="EMBL" id="TFW27009.1"/>
    </source>
</evidence>
<proteinExistence type="predicted"/>
<reference evidence="2 3" key="1">
    <citation type="submission" date="2019-03" db="EMBL/GenBank/DDBJ databases">
        <title>Draft Genome Sequence of Massilia arenosa sp. nov., a Novel Massilia Species Isolated from a Sandy-loam Maize Soil.</title>
        <authorList>
            <person name="Raths R."/>
            <person name="Peta V."/>
            <person name="Bucking H."/>
        </authorList>
    </citation>
    <scope>NUCLEOTIDE SEQUENCE [LARGE SCALE GENOMIC DNA]</scope>
    <source>
        <strain evidence="2 3">MC02</strain>
    </source>
</reference>
<comment type="caution">
    <text evidence="2">The sequence shown here is derived from an EMBL/GenBank/DDBJ whole genome shotgun (WGS) entry which is preliminary data.</text>
</comment>
<sequence length="245" mass="28082">MLHDDEPIVSFESPVGLRDLCIEGRPQDEGAALDIQVFHIRMANSQGRREAASLLIRKMYGWRGYDVEHAVHHDPNKITLYAETNGMIVGTMSLCLDREAGLPADENFRDKLDELRVQGRRMCEPSRLAIDKGVTKRVFASLIHISYIYARLIQGFTDYVIEVNPRHVMFYKRMLGFHDFGGERPCTRVGAPAVLLRLELEYMGEQIRKFGGLFENHESERSFYPYFFPTWDEPGITARLIGGRG</sequence>
<feature type="domain" description="N-acyl amino acid synthase FeeM catalytic core" evidence="1">
    <location>
        <begin position="51"/>
        <end position="199"/>
    </location>
</feature>
<dbReference type="InterPro" id="IPR054597">
    <property type="entry name" value="FeeM_cat"/>
</dbReference>
<evidence type="ECO:0000259" key="1">
    <source>
        <dbReference type="Pfam" id="PF21926"/>
    </source>
</evidence>
<dbReference type="Gene3D" id="3.40.630.30">
    <property type="match status" value="1"/>
</dbReference>
<dbReference type="EMBL" id="SPVF01000061">
    <property type="protein sequence ID" value="TFW27009.1"/>
    <property type="molecule type" value="Genomic_DNA"/>
</dbReference>